<organism evidence="3 4">
    <name type="scientific">Cinchona calisaya</name>
    <dbReference type="NCBI Taxonomy" id="153742"/>
    <lineage>
        <taxon>Eukaryota</taxon>
        <taxon>Viridiplantae</taxon>
        <taxon>Streptophyta</taxon>
        <taxon>Embryophyta</taxon>
        <taxon>Tracheophyta</taxon>
        <taxon>Spermatophyta</taxon>
        <taxon>Magnoliopsida</taxon>
        <taxon>eudicotyledons</taxon>
        <taxon>Gunneridae</taxon>
        <taxon>Pentapetalae</taxon>
        <taxon>asterids</taxon>
        <taxon>lamiids</taxon>
        <taxon>Gentianales</taxon>
        <taxon>Rubiaceae</taxon>
        <taxon>Cinchonoideae</taxon>
        <taxon>Cinchoneae</taxon>
        <taxon>Cinchona</taxon>
    </lineage>
</organism>
<keyword evidence="1" id="KW-1133">Transmembrane helix</keyword>
<evidence type="ECO:0000313" key="3">
    <source>
        <dbReference type="EMBL" id="KAL3509388.1"/>
    </source>
</evidence>
<reference evidence="3 4" key="1">
    <citation type="submission" date="2024-11" db="EMBL/GenBank/DDBJ databases">
        <title>A near-complete genome assembly of Cinchona calisaya.</title>
        <authorList>
            <person name="Lian D.C."/>
            <person name="Zhao X.W."/>
            <person name="Wei L."/>
        </authorList>
    </citation>
    <scope>NUCLEOTIDE SEQUENCE [LARGE SCALE GENOMIC DNA]</scope>
    <source>
        <tissue evidence="3">Nenye</tissue>
    </source>
</reference>
<keyword evidence="1" id="KW-0812">Transmembrane</keyword>
<sequence>MNTVAPHGPLTSLVHTKFTKDFHQQPFNSNMFLSKRSPLIFKCCCTRNEEPQKSHLGFSVLNTDIPCDGGTIFSTMAFYVFSLHVPLSFGGLAAVATILHQQVLEPDIEALSLLGVEILDLVGFFLLMKCPGKPQYKLRDFFQINNLARERNWLWASLLGFLFLILLVLLTSIIADQFLGQKEVNNPMLQTLLSSGSISVTACILVYCIVTPLLEEFVYRGYLLTSLSCTMKWQLAVLLSSLVFSASHFSSENFLQLFVIGCILGCSYCWTGNLYSSILIHSLYNAFTLFITFFS</sequence>
<proteinExistence type="predicted"/>
<feature type="domain" description="CAAX prenyl protease 2/Lysostaphin resistance protein A-like" evidence="2">
    <location>
        <begin position="201"/>
        <end position="287"/>
    </location>
</feature>
<evidence type="ECO:0000259" key="2">
    <source>
        <dbReference type="Pfam" id="PF02517"/>
    </source>
</evidence>
<gene>
    <name evidence="3" type="ORF">ACH5RR_028789</name>
</gene>
<keyword evidence="4" id="KW-1185">Reference proteome</keyword>
<keyword evidence="1" id="KW-0472">Membrane</keyword>
<dbReference type="PANTHER" id="PTHR43592:SF4">
    <property type="entry name" value="CAAX AMINO TERMINAL PROTEASE FAMILY PROTEIN"/>
    <property type="match status" value="1"/>
</dbReference>
<dbReference type="EMBL" id="JBJUIK010000012">
    <property type="protein sequence ID" value="KAL3509388.1"/>
    <property type="molecule type" value="Genomic_DNA"/>
</dbReference>
<evidence type="ECO:0000313" key="4">
    <source>
        <dbReference type="Proteomes" id="UP001630127"/>
    </source>
</evidence>
<feature type="transmembrane region" description="Helical" evidence="1">
    <location>
        <begin position="111"/>
        <end position="132"/>
    </location>
</feature>
<dbReference type="GO" id="GO:0080120">
    <property type="term" value="P:CAAX-box protein maturation"/>
    <property type="evidence" value="ECO:0007669"/>
    <property type="project" value="UniProtKB-ARBA"/>
</dbReference>
<dbReference type="PANTHER" id="PTHR43592">
    <property type="entry name" value="CAAX AMINO TERMINAL PROTEASE"/>
    <property type="match status" value="1"/>
</dbReference>
<comment type="caution">
    <text evidence="3">The sequence shown here is derived from an EMBL/GenBank/DDBJ whole genome shotgun (WGS) entry which is preliminary data.</text>
</comment>
<feature type="transmembrane region" description="Helical" evidence="1">
    <location>
        <begin position="222"/>
        <end position="247"/>
    </location>
</feature>
<feature type="transmembrane region" description="Helical" evidence="1">
    <location>
        <begin position="78"/>
        <end position="99"/>
    </location>
</feature>
<dbReference type="AlphaFoldDB" id="A0ABD2YV22"/>
<name>A0ABD2YV22_9GENT</name>
<feature type="transmembrane region" description="Helical" evidence="1">
    <location>
        <begin position="253"/>
        <end position="271"/>
    </location>
</feature>
<accession>A0ABD2YV22</accession>
<dbReference type="Proteomes" id="UP001630127">
    <property type="component" value="Unassembled WGS sequence"/>
</dbReference>
<protein>
    <recommendedName>
        <fullName evidence="2">CAAX prenyl protease 2/Lysostaphin resistance protein A-like domain-containing protein</fullName>
    </recommendedName>
</protein>
<feature type="transmembrane region" description="Helical" evidence="1">
    <location>
        <begin position="187"/>
        <end position="210"/>
    </location>
</feature>
<dbReference type="GO" id="GO:0004175">
    <property type="term" value="F:endopeptidase activity"/>
    <property type="evidence" value="ECO:0007669"/>
    <property type="project" value="UniProtKB-ARBA"/>
</dbReference>
<dbReference type="Pfam" id="PF02517">
    <property type="entry name" value="Rce1-like"/>
    <property type="match status" value="1"/>
</dbReference>
<feature type="transmembrane region" description="Helical" evidence="1">
    <location>
        <begin position="153"/>
        <end position="175"/>
    </location>
</feature>
<dbReference type="InterPro" id="IPR003675">
    <property type="entry name" value="Rce1/LyrA-like_dom"/>
</dbReference>
<evidence type="ECO:0000256" key="1">
    <source>
        <dbReference type="SAM" id="Phobius"/>
    </source>
</evidence>